<keyword evidence="9" id="KW-1185">Reference proteome</keyword>
<dbReference type="PANTHER" id="PTHR46098">
    <property type="entry name" value="TRNA (CYTOSINE(38)-C(5))-METHYLTRANSFERASE"/>
    <property type="match status" value="1"/>
</dbReference>
<keyword evidence="5" id="KW-0899">Viral immunoevasion</keyword>
<dbReference type="Gene3D" id="3.40.50.150">
    <property type="entry name" value="Vaccinia Virus protein VP39"/>
    <property type="match status" value="1"/>
</dbReference>
<dbReference type="GO" id="GO:0008168">
    <property type="term" value="F:methyltransferase activity"/>
    <property type="evidence" value="ECO:0007669"/>
    <property type="project" value="UniProtKB-KW"/>
</dbReference>
<dbReference type="InterPro" id="IPR018117">
    <property type="entry name" value="C5_DNA_meth_AS"/>
</dbReference>
<organism evidence="8 9">
    <name type="scientific">Gordonia phage Rabbitrun</name>
    <dbReference type="NCBI Taxonomy" id="2762280"/>
    <lineage>
        <taxon>Viruses</taxon>
        <taxon>Duplodnaviria</taxon>
        <taxon>Heunggongvirae</taxon>
        <taxon>Uroviricota</taxon>
        <taxon>Caudoviricetes</taxon>
        <taxon>Deeyouvirinae</taxon>
        <taxon>Nevillevirus</taxon>
        <taxon>Nevillevirus rabbitrun</taxon>
    </lineage>
</organism>
<gene>
    <name evidence="8" type="primary">78</name>
    <name evidence="8" type="ORF">SEA_RABBITRUN_78</name>
</gene>
<evidence type="ECO:0000256" key="1">
    <source>
        <dbReference type="ARBA" id="ARBA00022603"/>
    </source>
</evidence>
<reference evidence="8 9" key="1">
    <citation type="submission" date="2020-06" db="EMBL/GenBank/DDBJ databases">
        <authorList>
            <person name="Herren C.D."/>
            <person name="Smith Caldas M."/>
            <person name="Brooke G.M."/>
            <person name="Cabrera L.J."/>
            <person name="Caudill C.B."/>
            <person name="Ewell K.O."/>
            <person name="Haas C.L."/>
            <person name="Shapland G.L."/>
            <person name="Sitek C.J."/>
            <person name="Thompson J.S."/>
            <person name="Pollenz R.S."/>
            <person name="Garlena R.A."/>
            <person name="Russell D.A."/>
            <person name="Pope W.H."/>
            <person name="Jacobs-Sera D."/>
            <person name="Hatfull G.F."/>
        </authorList>
    </citation>
    <scope>NUCLEOTIDE SEQUENCE [LARGE SCALE GENOMIC DNA]</scope>
</reference>
<evidence type="ECO:0000256" key="2">
    <source>
        <dbReference type="ARBA" id="ARBA00022632"/>
    </source>
</evidence>
<name>A0A7G8LIP7_9CAUD</name>
<dbReference type="GO" id="GO:0032259">
    <property type="term" value="P:methylation"/>
    <property type="evidence" value="ECO:0007669"/>
    <property type="project" value="UniProtKB-KW"/>
</dbReference>
<dbReference type="Proteomes" id="UP000515957">
    <property type="component" value="Segment"/>
</dbReference>
<dbReference type="InterPro" id="IPR050750">
    <property type="entry name" value="C5-MTase"/>
</dbReference>
<dbReference type="KEGG" id="vg:70080725"/>
<evidence type="ECO:0000256" key="6">
    <source>
        <dbReference type="ARBA" id="ARBA00033479"/>
    </source>
</evidence>
<dbReference type="PROSITE" id="PS00094">
    <property type="entry name" value="C5_MTASE_1"/>
    <property type="match status" value="1"/>
</dbReference>
<accession>A0A7G8LIP7</accession>
<keyword evidence="6" id="KW-1258">Restriction-modification system evasion by virus</keyword>
<evidence type="ECO:0000313" key="9">
    <source>
        <dbReference type="Proteomes" id="UP000515957"/>
    </source>
</evidence>
<dbReference type="SUPFAM" id="SSF53335">
    <property type="entry name" value="S-adenosyl-L-methionine-dependent methyltransferases"/>
    <property type="match status" value="1"/>
</dbReference>
<keyword evidence="2" id="KW-0945">Host-virus interaction</keyword>
<evidence type="ECO:0000256" key="7">
    <source>
        <dbReference type="PROSITE-ProRule" id="PRU01016"/>
    </source>
</evidence>
<dbReference type="GO" id="GO:0099018">
    <property type="term" value="P:symbiont-mediated evasion of host restriction-modification system"/>
    <property type="evidence" value="ECO:0007669"/>
    <property type="project" value="UniProtKB-KW"/>
</dbReference>
<dbReference type="PANTHER" id="PTHR46098:SF1">
    <property type="entry name" value="TRNA (CYTOSINE(38)-C(5))-METHYLTRANSFERASE"/>
    <property type="match status" value="1"/>
</dbReference>
<dbReference type="RefSeq" id="YP_010246191.1">
    <property type="nucleotide sequence ID" value="NC_060133.1"/>
</dbReference>
<dbReference type="EMBL" id="MT658805">
    <property type="protein sequence ID" value="QNJ57119.1"/>
    <property type="molecule type" value="Genomic_DNA"/>
</dbReference>
<keyword evidence="4 7" id="KW-0949">S-adenosyl-L-methionine</keyword>
<protein>
    <submittedName>
        <fullName evidence="8">DNA methylase</fullName>
    </submittedName>
</protein>
<dbReference type="InterPro" id="IPR029063">
    <property type="entry name" value="SAM-dependent_MTases_sf"/>
</dbReference>
<dbReference type="PRINTS" id="PR00105">
    <property type="entry name" value="C5METTRFRASE"/>
</dbReference>
<keyword evidence="3 7" id="KW-0808">Transferase</keyword>
<dbReference type="GeneID" id="70080725"/>
<dbReference type="PROSITE" id="PS51679">
    <property type="entry name" value="SAM_MT_C5"/>
    <property type="match status" value="1"/>
</dbReference>
<keyword evidence="1 7" id="KW-0489">Methyltransferase</keyword>
<dbReference type="Pfam" id="PF00145">
    <property type="entry name" value="DNA_methylase"/>
    <property type="match status" value="1"/>
</dbReference>
<feature type="active site" evidence="7">
    <location>
        <position position="72"/>
    </location>
</feature>
<evidence type="ECO:0000256" key="5">
    <source>
        <dbReference type="ARBA" id="ARBA00023280"/>
    </source>
</evidence>
<comment type="similarity">
    <text evidence="7">Belongs to the class I-like SAM-binding methyltransferase superfamily. C5-methyltransferase family.</text>
</comment>
<keyword evidence="2" id="KW-1090">Inhibition of host innate immune response by virus</keyword>
<evidence type="ECO:0000256" key="4">
    <source>
        <dbReference type="ARBA" id="ARBA00022691"/>
    </source>
</evidence>
<evidence type="ECO:0000256" key="3">
    <source>
        <dbReference type="ARBA" id="ARBA00022679"/>
    </source>
</evidence>
<evidence type="ECO:0000313" key="8">
    <source>
        <dbReference type="EMBL" id="QNJ57119.1"/>
    </source>
</evidence>
<proteinExistence type="inferred from homology"/>
<dbReference type="GO" id="GO:0052170">
    <property type="term" value="P:symbiont-mediated suppression of host innate immune response"/>
    <property type="evidence" value="ECO:0007669"/>
    <property type="project" value="UniProtKB-KW"/>
</dbReference>
<sequence>MKVGSICSGIGGLDLAVETFFGAELAWYAENAEAPARVMAEHWPGIPNLGDITTKRWWDVPHVDILCGGYPCQPFSQAGKKKGVNDERHLWPHIRQAIRWIRPTFTILENVSGHRKTGFDTVLGDLAEDGMYARWVSVRASDIGAPHGRDRVFLVAATEGAWAAQAVPDTKVSGRYSWPGLLPRQQAEQRRRRSGYGDSSTVDWGVYEPAIRHWESWHGPAPMPGEPGKGNRPRLIPQFEEWMMGFPPGWVTGMNIGRPDALRAFGNAVCPPQAVHALHLLFSEGWP</sequence>
<dbReference type="InterPro" id="IPR001525">
    <property type="entry name" value="C5_MeTfrase"/>
</dbReference>